<name>A0A284RWN2_ARMOS</name>
<protein>
    <submittedName>
        <fullName evidence="1">Uncharacterized protein</fullName>
    </submittedName>
</protein>
<accession>A0A284RWN2</accession>
<dbReference type="EMBL" id="FUEG01000019">
    <property type="protein sequence ID" value="SJL13160.1"/>
    <property type="molecule type" value="Genomic_DNA"/>
</dbReference>
<dbReference type="AlphaFoldDB" id="A0A284RWN2"/>
<dbReference type="OrthoDB" id="3023928at2759"/>
<evidence type="ECO:0000313" key="1">
    <source>
        <dbReference type="EMBL" id="SJL13160.1"/>
    </source>
</evidence>
<sequence>MTVIAIISQLRQSIILDGKDSDAVPSSVPLLGPSSSNSLTQSDIALIHDRTDALEEEYVDVEQNIHFLESLLSRFHRRRDQNRTTILFQKSLLVPLPLPSPKEIVSLSDKTSRVPYFSAPVSLLPVEIIAEILQIATRDLSRKSIRDTLDTKRSAPWTFSRVCRVWRAIVASTPMLWTRIDILGDEGSNYFPKAKLRPLRKYLHRSSQNLLDIMMELSDIDNLARPLKPLIRHTHRWSIVELTITPHRFQTMASLVGAADFPELKRLDIDVRDAFVIPTPPYMDRRREVITQPIEVFRNAHNLEEVSLQGINLSQILLPLRQLKRFSGEIQDTTELRDLFRDAPDLHQATLKITFQRWSDAAHLQTLSHAKLRWLSIHTDLECLKHLYLPVLQHLQTGNFFPYFTYDLYSILDTVDFLSNSQCPLRTLFLPDLPIGHVVAILKTCPSTLSALSLHVRAKDASRFYRKLRYKGSASSCLAPRLKHLYIHDDFYAPGVQPSYHSVPSPLASHNGLLNLVASRRSQDAKSNGIALLRSLTLCIPYTFGIEHPLILSLNDFEGLSVKFYGFSMTKRMPNPPDSC</sequence>
<dbReference type="Proteomes" id="UP000219338">
    <property type="component" value="Unassembled WGS sequence"/>
</dbReference>
<organism evidence="1 2">
    <name type="scientific">Armillaria ostoyae</name>
    <name type="common">Armillaria root rot fungus</name>
    <dbReference type="NCBI Taxonomy" id="47428"/>
    <lineage>
        <taxon>Eukaryota</taxon>
        <taxon>Fungi</taxon>
        <taxon>Dikarya</taxon>
        <taxon>Basidiomycota</taxon>
        <taxon>Agaricomycotina</taxon>
        <taxon>Agaricomycetes</taxon>
        <taxon>Agaricomycetidae</taxon>
        <taxon>Agaricales</taxon>
        <taxon>Marasmiineae</taxon>
        <taxon>Physalacriaceae</taxon>
        <taxon>Armillaria</taxon>
    </lineage>
</organism>
<proteinExistence type="predicted"/>
<evidence type="ECO:0000313" key="2">
    <source>
        <dbReference type="Proteomes" id="UP000219338"/>
    </source>
</evidence>
<keyword evidence="2" id="KW-1185">Reference proteome</keyword>
<dbReference type="OMA" id="THRWSIV"/>
<reference evidence="2" key="1">
    <citation type="journal article" date="2017" name="Nat. Ecol. Evol.">
        <title>Genome expansion and lineage-specific genetic innovations in the forest pathogenic fungi Armillaria.</title>
        <authorList>
            <person name="Sipos G."/>
            <person name="Prasanna A.N."/>
            <person name="Walter M.C."/>
            <person name="O'Connor E."/>
            <person name="Balint B."/>
            <person name="Krizsan K."/>
            <person name="Kiss B."/>
            <person name="Hess J."/>
            <person name="Varga T."/>
            <person name="Slot J."/>
            <person name="Riley R."/>
            <person name="Boka B."/>
            <person name="Rigling D."/>
            <person name="Barry K."/>
            <person name="Lee J."/>
            <person name="Mihaltcheva S."/>
            <person name="LaButti K."/>
            <person name="Lipzen A."/>
            <person name="Waldron R."/>
            <person name="Moloney N.M."/>
            <person name="Sperisen C."/>
            <person name="Kredics L."/>
            <person name="Vagvoelgyi C."/>
            <person name="Patrignani A."/>
            <person name="Fitzpatrick D."/>
            <person name="Nagy I."/>
            <person name="Doyle S."/>
            <person name="Anderson J.B."/>
            <person name="Grigoriev I.V."/>
            <person name="Gueldener U."/>
            <person name="Muensterkoetter M."/>
            <person name="Nagy L.G."/>
        </authorList>
    </citation>
    <scope>NUCLEOTIDE SEQUENCE [LARGE SCALE GENOMIC DNA]</scope>
    <source>
        <strain evidence="2">C18/9</strain>
    </source>
</reference>
<gene>
    <name evidence="1" type="ORF">ARMOST_16599</name>
</gene>
<dbReference type="Gene3D" id="1.20.1280.50">
    <property type="match status" value="1"/>
</dbReference>